<dbReference type="EMBL" id="AP018216">
    <property type="protein sequence ID" value="BAY72089.1"/>
    <property type="molecule type" value="Genomic_DNA"/>
</dbReference>
<name>A0A1Z4KSY8_ANAVA</name>
<protein>
    <submittedName>
        <fullName evidence="1">Uncharacterized protein</fullName>
    </submittedName>
</protein>
<sequence>MDNLESKIIEILKHGTPLRAVNIAQMLGVERREVSIANTAYQKGQLSFWKANRLTIALVSVALNLDTF</sequence>
<evidence type="ECO:0000313" key="2">
    <source>
        <dbReference type="Proteomes" id="UP000217507"/>
    </source>
</evidence>
<dbReference type="AlphaFoldDB" id="A0A1Z4KSY8"/>
<accession>A0A1Z4KSY8</accession>
<dbReference type="Proteomes" id="UP000217507">
    <property type="component" value="Chromosome"/>
</dbReference>
<proteinExistence type="predicted"/>
<gene>
    <name evidence="1" type="ORF">NIES23_49130</name>
</gene>
<evidence type="ECO:0000313" key="1">
    <source>
        <dbReference type="EMBL" id="BAY72089.1"/>
    </source>
</evidence>
<reference evidence="1 2" key="1">
    <citation type="submission" date="2017-06" db="EMBL/GenBank/DDBJ databases">
        <title>Genome sequencing of cyanobaciteial culture collection at National Institute for Environmental Studies (NIES).</title>
        <authorList>
            <person name="Hirose Y."/>
            <person name="Shimura Y."/>
            <person name="Fujisawa T."/>
            <person name="Nakamura Y."/>
            <person name="Kawachi M."/>
        </authorList>
    </citation>
    <scope>NUCLEOTIDE SEQUENCE [LARGE SCALE GENOMIC DNA]</scope>
    <source>
        <strain evidence="1 2">NIES-23</strain>
    </source>
</reference>
<organism evidence="1 2">
    <name type="scientific">Trichormus variabilis NIES-23</name>
    <dbReference type="NCBI Taxonomy" id="1973479"/>
    <lineage>
        <taxon>Bacteria</taxon>
        <taxon>Bacillati</taxon>
        <taxon>Cyanobacteriota</taxon>
        <taxon>Cyanophyceae</taxon>
        <taxon>Nostocales</taxon>
        <taxon>Nostocaceae</taxon>
        <taxon>Trichormus</taxon>
    </lineage>
</organism>